<dbReference type="OrthoDB" id="426386at2759"/>
<accession>A0A1V9YG47</accession>
<dbReference type="Pfam" id="PF06916">
    <property type="entry name" value="FAM210A-B_dom"/>
    <property type="match status" value="1"/>
</dbReference>
<dbReference type="PANTHER" id="PTHR21377:SF18">
    <property type="entry name" value="DUF1279 DOMAIN-CONTAINING PROTEIN"/>
    <property type="match status" value="1"/>
</dbReference>
<name>A0A1V9YG47_ACHHY</name>
<dbReference type="PANTHER" id="PTHR21377">
    <property type="entry name" value="PROTEIN FAM210B, MITOCHONDRIAL"/>
    <property type="match status" value="1"/>
</dbReference>
<dbReference type="EMBL" id="JNBR01001838">
    <property type="protein sequence ID" value="OQR84715.1"/>
    <property type="molecule type" value="Genomic_DNA"/>
</dbReference>
<evidence type="ECO:0000259" key="1">
    <source>
        <dbReference type="Pfam" id="PF06916"/>
    </source>
</evidence>
<keyword evidence="3" id="KW-1185">Reference proteome</keyword>
<evidence type="ECO:0000313" key="3">
    <source>
        <dbReference type="Proteomes" id="UP000243579"/>
    </source>
</evidence>
<comment type="caution">
    <text evidence="2">The sequence shown here is derived from an EMBL/GenBank/DDBJ whole genome shotgun (WGS) entry which is preliminary data.</text>
</comment>
<evidence type="ECO:0000313" key="2">
    <source>
        <dbReference type="EMBL" id="OQR84715.1"/>
    </source>
</evidence>
<feature type="domain" description="DUF1279" evidence="1">
    <location>
        <begin position="21"/>
        <end position="116"/>
    </location>
</feature>
<reference evidence="2 3" key="1">
    <citation type="journal article" date="2014" name="Genome Biol. Evol.">
        <title>The secreted proteins of Achlya hypogyna and Thraustotheca clavata identify the ancestral oomycete secretome and reveal gene acquisitions by horizontal gene transfer.</title>
        <authorList>
            <person name="Misner I."/>
            <person name="Blouin N."/>
            <person name="Leonard G."/>
            <person name="Richards T.A."/>
            <person name="Lane C.E."/>
        </authorList>
    </citation>
    <scope>NUCLEOTIDE SEQUENCE [LARGE SCALE GENOMIC DNA]</scope>
    <source>
        <strain evidence="2 3">ATCC 48635</strain>
    </source>
</reference>
<sequence length="136" mass="14539">MSLSTQSPPAEDAPAPSWQAKGKAFLKEYGKVGLVTHATLSVVSYSVLYLSVAKGLDVGSFIDSWSTSVQAAAATSGNGTTAGDGVHTASNFVVTYALYKMLAPLRWPLTFFVTPLVVKQWKKLGPKKDEDPKTMQ</sequence>
<organism evidence="2 3">
    <name type="scientific">Achlya hypogyna</name>
    <name type="common">Oomycete</name>
    <name type="synonym">Protoachlya hypogyna</name>
    <dbReference type="NCBI Taxonomy" id="1202772"/>
    <lineage>
        <taxon>Eukaryota</taxon>
        <taxon>Sar</taxon>
        <taxon>Stramenopiles</taxon>
        <taxon>Oomycota</taxon>
        <taxon>Saprolegniomycetes</taxon>
        <taxon>Saprolegniales</taxon>
        <taxon>Achlyaceae</taxon>
        <taxon>Achlya</taxon>
    </lineage>
</organism>
<protein>
    <recommendedName>
        <fullName evidence="1">DUF1279 domain-containing protein</fullName>
    </recommendedName>
</protein>
<proteinExistence type="predicted"/>
<dbReference type="GO" id="GO:0005739">
    <property type="term" value="C:mitochondrion"/>
    <property type="evidence" value="ECO:0007669"/>
    <property type="project" value="TreeGrafter"/>
</dbReference>
<gene>
    <name evidence="2" type="ORF">ACHHYP_13015</name>
</gene>
<dbReference type="AlphaFoldDB" id="A0A1V9YG47"/>
<dbReference type="Proteomes" id="UP000243579">
    <property type="component" value="Unassembled WGS sequence"/>
</dbReference>
<dbReference type="InterPro" id="IPR045866">
    <property type="entry name" value="FAM210A/B-like"/>
</dbReference>
<dbReference type="InterPro" id="IPR009688">
    <property type="entry name" value="FAM210A/B-like_dom"/>
</dbReference>